<reference evidence="1 2" key="1">
    <citation type="submission" date="2017-09" db="EMBL/GenBank/DDBJ databases">
        <authorList>
            <person name="Ehlers B."/>
            <person name="Leendertz F.H."/>
        </authorList>
    </citation>
    <scope>NUCLEOTIDE SEQUENCE [LARGE SCALE GENOMIC DNA]</scope>
    <source>
        <strain evidence="1 2">DSM 18289</strain>
    </source>
</reference>
<dbReference type="EMBL" id="OBEL01000002">
    <property type="protein sequence ID" value="SNZ19469.1"/>
    <property type="molecule type" value="Genomic_DNA"/>
</dbReference>
<accession>A0A285PCN2</accession>
<dbReference type="Proteomes" id="UP000219439">
    <property type="component" value="Unassembled WGS sequence"/>
</dbReference>
<protein>
    <submittedName>
        <fullName evidence="1">Uncharacterized protein</fullName>
    </submittedName>
</protein>
<proteinExistence type="predicted"/>
<keyword evidence="2" id="KW-1185">Reference proteome</keyword>
<dbReference type="AlphaFoldDB" id="A0A285PCN2"/>
<evidence type="ECO:0000313" key="2">
    <source>
        <dbReference type="Proteomes" id="UP000219439"/>
    </source>
</evidence>
<gene>
    <name evidence="1" type="ORF">SAMN06265368_2557</name>
</gene>
<organism evidence="1 2">
    <name type="scientific">Cohaesibacter gelatinilyticus</name>
    <dbReference type="NCBI Taxonomy" id="372072"/>
    <lineage>
        <taxon>Bacteria</taxon>
        <taxon>Pseudomonadati</taxon>
        <taxon>Pseudomonadota</taxon>
        <taxon>Alphaproteobacteria</taxon>
        <taxon>Hyphomicrobiales</taxon>
        <taxon>Cohaesibacteraceae</taxon>
    </lineage>
</organism>
<name>A0A285PCN2_9HYPH</name>
<sequence>MKMCVALVIHAVNTEYTHVPSHERIAAFDKRLQRADCERKTSLGRFSPKIAFLLAGDEQGAHRTISPSTGPLLHHRL</sequence>
<evidence type="ECO:0000313" key="1">
    <source>
        <dbReference type="EMBL" id="SNZ19469.1"/>
    </source>
</evidence>